<dbReference type="InterPro" id="IPR036206">
    <property type="entry name" value="ThiamineP_synth_sf"/>
</dbReference>
<evidence type="ECO:0000259" key="3">
    <source>
        <dbReference type="Pfam" id="PF02581"/>
    </source>
</evidence>
<organism evidence="4 5">
    <name type="scientific">Devosia rhodophyticola</name>
    <dbReference type="NCBI Taxonomy" id="3026423"/>
    <lineage>
        <taxon>Bacteria</taxon>
        <taxon>Pseudomonadati</taxon>
        <taxon>Pseudomonadota</taxon>
        <taxon>Alphaproteobacteria</taxon>
        <taxon>Hyphomicrobiales</taxon>
        <taxon>Devosiaceae</taxon>
        <taxon>Devosia</taxon>
    </lineage>
</organism>
<proteinExistence type="predicted"/>
<dbReference type="Pfam" id="PF02581">
    <property type="entry name" value="TMP-TENI"/>
    <property type="match status" value="1"/>
</dbReference>
<name>A0ABY7YU56_9HYPH</name>
<dbReference type="PANTHER" id="PTHR20857">
    <property type="entry name" value="THIAMINE-PHOSPHATE PYROPHOSPHORYLASE"/>
    <property type="match status" value="1"/>
</dbReference>
<evidence type="ECO:0000313" key="4">
    <source>
        <dbReference type="EMBL" id="WDR04911.1"/>
    </source>
</evidence>
<keyword evidence="2" id="KW-0784">Thiamine biosynthesis</keyword>
<feature type="domain" description="Thiamine phosphate synthase/TenI" evidence="3">
    <location>
        <begin position="5"/>
        <end position="154"/>
    </location>
</feature>
<keyword evidence="5" id="KW-1185">Reference proteome</keyword>
<dbReference type="Gene3D" id="3.20.20.70">
    <property type="entry name" value="Aldolase class I"/>
    <property type="match status" value="1"/>
</dbReference>
<dbReference type="InterPro" id="IPR013785">
    <property type="entry name" value="Aldolase_TIM"/>
</dbReference>
<comment type="pathway">
    <text evidence="1">Cofactor biosynthesis; thiamine diphosphate biosynthesis.</text>
</comment>
<protein>
    <submittedName>
        <fullName evidence="4">Thiamine phosphate synthase</fullName>
    </submittedName>
</protein>
<gene>
    <name evidence="4" type="ORF">PSQ90_11420</name>
</gene>
<evidence type="ECO:0000313" key="5">
    <source>
        <dbReference type="Proteomes" id="UP001222118"/>
    </source>
</evidence>
<reference evidence="4 5" key="1">
    <citation type="submission" date="2023-02" db="EMBL/GenBank/DDBJ databases">
        <title>Devosia chondri sp. nov., isolated from the phycosphere of marine algae.</title>
        <authorList>
            <person name="Kim J.M."/>
            <person name="Lee J.K."/>
            <person name="Choi B.J."/>
            <person name="Bayburt H."/>
            <person name="Jeon C.O."/>
        </authorList>
    </citation>
    <scope>NUCLEOTIDE SEQUENCE [LARGE SCALE GENOMIC DNA]</scope>
    <source>
        <strain evidence="4 5">G2-5</strain>
    </source>
</reference>
<evidence type="ECO:0000256" key="2">
    <source>
        <dbReference type="ARBA" id="ARBA00022977"/>
    </source>
</evidence>
<dbReference type="RefSeq" id="WP_282210430.1">
    <property type="nucleotide sequence ID" value="NZ_CP118247.1"/>
</dbReference>
<dbReference type="PANTHER" id="PTHR20857:SF23">
    <property type="entry name" value="THIAMINE BIOSYNTHETIC BIFUNCTIONAL ENZYME"/>
    <property type="match status" value="1"/>
</dbReference>
<dbReference type="CDD" id="cd00564">
    <property type="entry name" value="TMP_TenI"/>
    <property type="match status" value="1"/>
</dbReference>
<accession>A0ABY7YU56</accession>
<dbReference type="Proteomes" id="UP001222118">
    <property type="component" value="Chromosome"/>
</dbReference>
<evidence type="ECO:0000256" key="1">
    <source>
        <dbReference type="ARBA" id="ARBA00004948"/>
    </source>
</evidence>
<dbReference type="SUPFAM" id="SSF51391">
    <property type="entry name" value="Thiamin phosphate synthase"/>
    <property type="match status" value="1"/>
</dbReference>
<dbReference type="InterPro" id="IPR022998">
    <property type="entry name" value="ThiamineP_synth_TenI"/>
</dbReference>
<sequence length="198" mass="20768">MAAQIYLLTPPNAEPTRFPALLQTVLAANPVSALLVRRHDLSPAAYETLVKALLPIAQSSACALLVEDDSALAISLGADGVHVGPDIKTAKAAIAAAKPALIVGVGPCDSRHDAMILGELNIDYLLFGPLEQNGKANGAELAQWWAQTFEIPAVLSAPDAGADLVDALGAEFLALSQSLWQREDPAAFLTTFFSQQEA</sequence>
<dbReference type="EMBL" id="CP118247">
    <property type="protein sequence ID" value="WDR04911.1"/>
    <property type="molecule type" value="Genomic_DNA"/>
</dbReference>